<dbReference type="SUPFAM" id="SSF51197">
    <property type="entry name" value="Clavaminate synthase-like"/>
    <property type="match status" value="1"/>
</dbReference>
<dbReference type="Proteomes" id="UP000077521">
    <property type="component" value="Unassembled WGS sequence"/>
</dbReference>
<sequence>MAQYPPCRVCSATQASKTVLGGYECSWKSFRGISPKRDRDDVFLKDEAELLILMSWPLDPLCSVSHAHTQTVLSEPDATMSEYYLATGLTDQLTKECALVLGNDDRLLTRPSSYSSQAACEGCSRYFLAAWYVCQRCGIELCPACHDQLDERATQELHQQLEIGSLPLLRTANDFLACNHLEGGAYDTHRLEQFLVITQILADDLIYLCGAARQQHEGLRTAVLGSAKPDSFSSVTGTVTAEKGVALGSAKVKLLSHLAMHLDDEAVNNSVAVAQYLLHSTVPLVIRRQKGSDVWDRNTLAAAFVKNAEIKVTVDDGAGPAELHLAPKELFDALCDPNRGVDCRVCIRARLACRVDSSLTPYSPQDYPNYTDLSEVAPALDAAFRATSGLPCPDSQSAAADVSLLAANIPWRDAKNKIYAASECGRTTATTSAHVDESMALNHCLWAEGDTDDVAALWLIFRSEDFDAVVEFYGEAYGVDHSHCHPIFSQTRTLSESFLEALQQNRGIEPWSVAQRPGETIMVPSGCIHQVRNVKSCFKIAADVLPATRAQEAVKTSQLRAAHTLSGGPHSVQALGRDALALFPTMLDAFLHLLSRHPQDCFRAKAEAKAQTVMLRASLLRQNQLQAQLRRVELQTIETKARPQLPAQWRKVVLTMINDELKFLVVEIWKLLNRRTSAA</sequence>
<evidence type="ECO:0000313" key="5">
    <source>
        <dbReference type="EMBL" id="KAE8244249.1"/>
    </source>
</evidence>
<dbReference type="GO" id="GO:0006357">
    <property type="term" value="P:regulation of transcription by RNA polymerase II"/>
    <property type="evidence" value="ECO:0007669"/>
    <property type="project" value="TreeGrafter"/>
</dbReference>
<dbReference type="GO" id="GO:0000118">
    <property type="term" value="C:histone deacetylase complex"/>
    <property type="evidence" value="ECO:0007669"/>
    <property type="project" value="TreeGrafter"/>
</dbReference>
<reference evidence="5" key="2">
    <citation type="journal article" date="2019" name="IMA Fungus">
        <title>Genome sequencing and comparison of five Tilletia species to identify candidate genes for the detection of regulated species infecting wheat.</title>
        <authorList>
            <person name="Nguyen H.D.T."/>
            <person name="Sultana T."/>
            <person name="Kesanakurti P."/>
            <person name="Hambleton S."/>
        </authorList>
    </citation>
    <scope>NUCLEOTIDE SEQUENCE</scope>
    <source>
        <strain evidence="5">DAOMC 236416</strain>
    </source>
</reference>
<keyword evidence="6" id="KW-1185">Reference proteome</keyword>
<dbReference type="Gene3D" id="2.60.120.650">
    <property type="entry name" value="Cupin"/>
    <property type="match status" value="1"/>
</dbReference>
<evidence type="ECO:0000256" key="3">
    <source>
        <dbReference type="ARBA" id="ARBA00023242"/>
    </source>
</evidence>
<accession>A0A8T8SNL6</accession>
<comment type="subcellular location">
    <subcellularLocation>
        <location evidence="1">Nucleus</location>
    </subcellularLocation>
</comment>
<dbReference type="PANTHER" id="PTHR12549">
    <property type="entry name" value="JMJC DOMAIN-CONTAINING HISTONE DEMETHYLATION PROTEIN"/>
    <property type="match status" value="1"/>
</dbReference>
<dbReference type="InterPro" id="IPR003347">
    <property type="entry name" value="JmjC_dom"/>
</dbReference>
<dbReference type="PANTHER" id="PTHR12549:SF38">
    <property type="entry name" value="JMJC DOMAIN-CONTAINING HISTONE DEMETHYLASE 2, ISOFORM A"/>
    <property type="match status" value="1"/>
</dbReference>
<keyword evidence="2" id="KW-0479">Metal-binding</keyword>
<dbReference type="SMART" id="SM00558">
    <property type="entry name" value="JmjC"/>
    <property type="match status" value="1"/>
</dbReference>
<dbReference type="GO" id="GO:0031490">
    <property type="term" value="F:chromatin DNA binding"/>
    <property type="evidence" value="ECO:0007669"/>
    <property type="project" value="TreeGrafter"/>
</dbReference>
<evidence type="ECO:0000256" key="1">
    <source>
        <dbReference type="ARBA" id="ARBA00004123"/>
    </source>
</evidence>
<dbReference type="GO" id="GO:0003712">
    <property type="term" value="F:transcription coregulator activity"/>
    <property type="evidence" value="ECO:0007669"/>
    <property type="project" value="TreeGrafter"/>
</dbReference>
<dbReference type="GO" id="GO:0032454">
    <property type="term" value="F:histone H3K9 demethylase activity"/>
    <property type="evidence" value="ECO:0007669"/>
    <property type="project" value="InterPro"/>
</dbReference>
<proteinExistence type="predicted"/>
<protein>
    <recommendedName>
        <fullName evidence="4">JmjC domain-containing protein</fullName>
    </recommendedName>
</protein>
<gene>
    <name evidence="5" type="ORF">A4X13_0g6731</name>
</gene>
<name>A0A8T8SNL6_9BASI</name>
<keyword evidence="3" id="KW-0539">Nucleus</keyword>
<comment type="caution">
    <text evidence="5">The sequence shown here is derived from an EMBL/GenBank/DDBJ whole genome shotgun (WGS) entry which is preliminary data.</text>
</comment>
<dbReference type="PROSITE" id="PS51184">
    <property type="entry name" value="JMJC"/>
    <property type="match status" value="1"/>
</dbReference>
<dbReference type="EMBL" id="LWDF02000687">
    <property type="protein sequence ID" value="KAE8244249.1"/>
    <property type="molecule type" value="Genomic_DNA"/>
</dbReference>
<evidence type="ECO:0000313" key="6">
    <source>
        <dbReference type="Proteomes" id="UP000077521"/>
    </source>
</evidence>
<dbReference type="Pfam" id="PF02373">
    <property type="entry name" value="JmjC"/>
    <property type="match status" value="1"/>
</dbReference>
<evidence type="ECO:0000256" key="2">
    <source>
        <dbReference type="ARBA" id="ARBA00022723"/>
    </source>
</evidence>
<dbReference type="AlphaFoldDB" id="A0A8T8SNL6"/>
<dbReference type="GO" id="GO:0000785">
    <property type="term" value="C:chromatin"/>
    <property type="evidence" value="ECO:0007669"/>
    <property type="project" value="TreeGrafter"/>
</dbReference>
<dbReference type="InterPro" id="IPR045109">
    <property type="entry name" value="LSDs-like"/>
</dbReference>
<reference evidence="5" key="1">
    <citation type="submission" date="2016-04" db="EMBL/GenBank/DDBJ databases">
        <authorList>
            <person name="Nguyen H.D."/>
            <person name="Samba Siva P."/>
            <person name="Cullis J."/>
            <person name="Levesque C.A."/>
            <person name="Hambleton S."/>
        </authorList>
    </citation>
    <scope>NUCLEOTIDE SEQUENCE</scope>
    <source>
        <strain evidence="5">DAOMC 236416</strain>
    </source>
</reference>
<feature type="domain" description="JmjC" evidence="4">
    <location>
        <begin position="398"/>
        <end position="561"/>
    </location>
</feature>
<dbReference type="GO" id="GO:0046872">
    <property type="term" value="F:metal ion binding"/>
    <property type="evidence" value="ECO:0007669"/>
    <property type="project" value="UniProtKB-KW"/>
</dbReference>
<evidence type="ECO:0000259" key="4">
    <source>
        <dbReference type="PROSITE" id="PS51184"/>
    </source>
</evidence>
<organism evidence="5 6">
    <name type="scientific">Tilletia indica</name>
    <dbReference type="NCBI Taxonomy" id="43049"/>
    <lineage>
        <taxon>Eukaryota</taxon>
        <taxon>Fungi</taxon>
        <taxon>Dikarya</taxon>
        <taxon>Basidiomycota</taxon>
        <taxon>Ustilaginomycotina</taxon>
        <taxon>Exobasidiomycetes</taxon>
        <taxon>Tilletiales</taxon>
        <taxon>Tilletiaceae</taxon>
        <taxon>Tilletia</taxon>
    </lineage>
</organism>